<sequence>MLKAMDAGACNVKSPDNEMYQFYTPKHGDDGDAVHHWWVRRKVKVKSGQSMSYNQPYCYTYAEPFPYDPTAPSAYCALPYSAQQFAFAPHGTFPGSFYGAPYPMTTPIGDIGNRTGGDEIPNFQAVASAAPNGSDLPLHDLVTLRYFYNLGVEYFRNNQFRLEPPAVVPPTRNTADVSSAMDDGNEIRDLANEFKHGMNFSAPNAKH</sequence>
<keyword evidence="2" id="KW-1185">Reference proteome</keyword>
<name>A0ABD1D6B9_CULPP</name>
<evidence type="ECO:0000313" key="1">
    <source>
        <dbReference type="EMBL" id="KAL1395132.1"/>
    </source>
</evidence>
<comment type="caution">
    <text evidence="1">The sequence shown here is derived from an EMBL/GenBank/DDBJ whole genome shotgun (WGS) entry which is preliminary data.</text>
</comment>
<reference evidence="1 2" key="1">
    <citation type="submission" date="2024-05" db="EMBL/GenBank/DDBJ databases">
        <title>Culex pipiens pipiens assembly and annotation.</title>
        <authorList>
            <person name="Alout H."/>
            <person name="Durand T."/>
        </authorList>
    </citation>
    <scope>NUCLEOTIDE SEQUENCE [LARGE SCALE GENOMIC DNA]</scope>
    <source>
        <strain evidence="1">HA-2024</strain>
        <tissue evidence="1">Whole body</tissue>
    </source>
</reference>
<dbReference type="EMBL" id="JBEHCU010007282">
    <property type="protein sequence ID" value="KAL1395132.1"/>
    <property type="molecule type" value="Genomic_DNA"/>
</dbReference>
<dbReference type="AlphaFoldDB" id="A0ABD1D6B9"/>
<proteinExistence type="predicted"/>
<evidence type="ECO:0000313" key="2">
    <source>
        <dbReference type="Proteomes" id="UP001562425"/>
    </source>
</evidence>
<dbReference type="Proteomes" id="UP001562425">
    <property type="component" value="Unassembled WGS sequence"/>
</dbReference>
<organism evidence="1 2">
    <name type="scientific">Culex pipiens pipiens</name>
    <name type="common">Northern house mosquito</name>
    <dbReference type="NCBI Taxonomy" id="38569"/>
    <lineage>
        <taxon>Eukaryota</taxon>
        <taxon>Metazoa</taxon>
        <taxon>Ecdysozoa</taxon>
        <taxon>Arthropoda</taxon>
        <taxon>Hexapoda</taxon>
        <taxon>Insecta</taxon>
        <taxon>Pterygota</taxon>
        <taxon>Neoptera</taxon>
        <taxon>Endopterygota</taxon>
        <taxon>Diptera</taxon>
        <taxon>Nematocera</taxon>
        <taxon>Culicoidea</taxon>
        <taxon>Culicidae</taxon>
        <taxon>Culicinae</taxon>
        <taxon>Culicini</taxon>
        <taxon>Culex</taxon>
        <taxon>Culex</taxon>
    </lineage>
</organism>
<gene>
    <name evidence="1" type="ORF">pipiens_011468</name>
</gene>
<accession>A0ABD1D6B9</accession>
<protein>
    <submittedName>
        <fullName evidence="1">Uncharacterized protein</fullName>
    </submittedName>
</protein>